<accession>A0ACA9LW02</accession>
<gene>
    <name evidence="1" type="ORF">DHETER_LOCUS5297</name>
</gene>
<keyword evidence="2" id="KW-1185">Reference proteome</keyword>
<name>A0ACA9LW02_9GLOM</name>
<evidence type="ECO:0000313" key="2">
    <source>
        <dbReference type="Proteomes" id="UP000789702"/>
    </source>
</evidence>
<feature type="non-terminal residue" evidence="1">
    <location>
        <position position="51"/>
    </location>
</feature>
<organism evidence="1 2">
    <name type="scientific">Dentiscutata heterogama</name>
    <dbReference type="NCBI Taxonomy" id="1316150"/>
    <lineage>
        <taxon>Eukaryota</taxon>
        <taxon>Fungi</taxon>
        <taxon>Fungi incertae sedis</taxon>
        <taxon>Mucoromycota</taxon>
        <taxon>Glomeromycotina</taxon>
        <taxon>Glomeromycetes</taxon>
        <taxon>Diversisporales</taxon>
        <taxon>Gigasporaceae</taxon>
        <taxon>Dentiscutata</taxon>
    </lineage>
</organism>
<proteinExistence type="predicted"/>
<comment type="caution">
    <text evidence="1">The sequence shown here is derived from an EMBL/GenBank/DDBJ whole genome shotgun (WGS) entry which is preliminary data.</text>
</comment>
<evidence type="ECO:0000313" key="1">
    <source>
        <dbReference type="EMBL" id="CAG8552663.1"/>
    </source>
</evidence>
<dbReference type="Proteomes" id="UP000789702">
    <property type="component" value="Unassembled WGS sequence"/>
</dbReference>
<reference evidence="1" key="1">
    <citation type="submission" date="2021-06" db="EMBL/GenBank/DDBJ databases">
        <authorList>
            <person name="Kallberg Y."/>
            <person name="Tangrot J."/>
            <person name="Rosling A."/>
        </authorList>
    </citation>
    <scope>NUCLEOTIDE SEQUENCE</scope>
    <source>
        <strain evidence="1">IL203A</strain>
    </source>
</reference>
<dbReference type="EMBL" id="CAJVPU010005788">
    <property type="protein sequence ID" value="CAG8552663.1"/>
    <property type="molecule type" value="Genomic_DNA"/>
</dbReference>
<protein>
    <submittedName>
        <fullName evidence="1">16097_t:CDS:1</fullName>
    </submittedName>
</protein>
<sequence length="51" mass="6111">MRETTTDREDPIDKLAKEWLLVLENKFTNISSKEKTQEEWEKMNAKAELEL</sequence>